<name>A0A1W1EJ09_9ZZZZ</name>
<proteinExistence type="predicted"/>
<evidence type="ECO:0008006" key="2">
    <source>
        <dbReference type="Google" id="ProtNLM"/>
    </source>
</evidence>
<sequence>MKKLTLSLVVLLSINVYAGGDITPPVIDVIVPDVVPPMVTPDYAVDLKVGTLGLGLDFSMPINEQFNVRLNLNGGSYDDTSNEAGIDYSYSLDLLTAGILVDYYPMSGSEFRVSGGVYYNGNEADLCARPQAGTNLDIGLKAGGYSVADLGSLKGNVDFDDIAPYVGIGWGNAVKNSGWSFNADVGIMYQGTPDVTLEAIGSAPALKAEIDANVAIEEADLQNDLDDYKIYPVISVGVTYTF</sequence>
<reference evidence="1" key="1">
    <citation type="submission" date="2016-10" db="EMBL/GenBank/DDBJ databases">
        <authorList>
            <person name="de Groot N.N."/>
        </authorList>
    </citation>
    <scope>NUCLEOTIDE SEQUENCE</scope>
</reference>
<protein>
    <recommendedName>
        <fullName evidence="2">Outer membrane protein W</fullName>
    </recommendedName>
</protein>
<accession>A0A1W1EJ09</accession>
<evidence type="ECO:0000313" key="1">
    <source>
        <dbReference type="EMBL" id="SHO80849.1"/>
    </source>
</evidence>
<organism evidence="1">
    <name type="scientific">hydrothermal vent metagenome</name>
    <dbReference type="NCBI Taxonomy" id="652676"/>
    <lineage>
        <taxon>unclassified sequences</taxon>
        <taxon>metagenomes</taxon>
        <taxon>ecological metagenomes</taxon>
    </lineage>
</organism>
<gene>
    <name evidence="1" type="ORF">MNB_SV-15-499</name>
</gene>
<dbReference type="Gene3D" id="2.40.160.170">
    <property type="match status" value="1"/>
</dbReference>
<dbReference type="AlphaFoldDB" id="A0A1W1EJ09"/>
<dbReference type="EMBL" id="FRYL01000021">
    <property type="protein sequence ID" value="SHO80849.1"/>
    <property type="molecule type" value="Genomic_DNA"/>
</dbReference>